<reference evidence="1" key="1">
    <citation type="submission" date="2022-05" db="EMBL/GenBank/DDBJ databases">
        <title>Chromosome-level genome of Chaenocephalus aceratus.</title>
        <authorList>
            <person name="Park H."/>
        </authorList>
    </citation>
    <scope>NUCLEOTIDE SEQUENCE</scope>
    <source>
        <strain evidence="1">KU_202001</strain>
    </source>
</reference>
<gene>
    <name evidence="1" type="ORF">KUCAC02_017831</name>
</gene>
<organism evidence="1 2">
    <name type="scientific">Chaenocephalus aceratus</name>
    <name type="common">Blackfin icefish</name>
    <name type="synonym">Chaenichthys aceratus</name>
    <dbReference type="NCBI Taxonomy" id="36190"/>
    <lineage>
        <taxon>Eukaryota</taxon>
        <taxon>Metazoa</taxon>
        <taxon>Chordata</taxon>
        <taxon>Craniata</taxon>
        <taxon>Vertebrata</taxon>
        <taxon>Euteleostomi</taxon>
        <taxon>Actinopterygii</taxon>
        <taxon>Neopterygii</taxon>
        <taxon>Teleostei</taxon>
        <taxon>Neoteleostei</taxon>
        <taxon>Acanthomorphata</taxon>
        <taxon>Eupercaria</taxon>
        <taxon>Perciformes</taxon>
        <taxon>Notothenioidei</taxon>
        <taxon>Channichthyidae</taxon>
        <taxon>Chaenocephalus</taxon>
    </lineage>
</organism>
<dbReference type="Proteomes" id="UP001057452">
    <property type="component" value="Chromosome 20"/>
</dbReference>
<evidence type="ECO:0000313" key="1">
    <source>
        <dbReference type="EMBL" id="KAI4807054.1"/>
    </source>
</evidence>
<comment type="caution">
    <text evidence="1">The sequence shown here is derived from an EMBL/GenBank/DDBJ whole genome shotgun (WGS) entry which is preliminary data.</text>
</comment>
<sequence>MPFTPRGETRAGISTMWRTCSVFTLWSLMFLTHVCAQSPRRQIFTCGGNITGESGVIGSQGYPGVYPPNTKCVWRIEVPEGRVVVLSFRFIDLESDNLCRYDYVDVYSGHVRGQRLGRFCGTFKPGALVSTGNKMLLQMVSDANTAGSGFLAVFSAAHPHERGEQYCGGRLDKPTGSFKTPNWPEKDYPAGVTCAWHIVAPKNQIIEIKLRSLMWREITTAATTTSPFSTGRKSTTPRGLGNTAETAPQRRCFQTEPAAHPVPVRPQSHRRRLHRTL</sequence>
<evidence type="ECO:0000313" key="2">
    <source>
        <dbReference type="Proteomes" id="UP001057452"/>
    </source>
</evidence>
<keyword evidence="2" id="KW-1185">Reference proteome</keyword>
<protein>
    <submittedName>
        <fullName evidence="1">Uncharacterized protein</fullName>
    </submittedName>
</protein>
<accession>A0ACB9W3U0</accession>
<dbReference type="EMBL" id="CM043804">
    <property type="protein sequence ID" value="KAI4807054.1"/>
    <property type="molecule type" value="Genomic_DNA"/>
</dbReference>
<name>A0ACB9W3U0_CHAAC</name>
<proteinExistence type="predicted"/>